<dbReference type="InterPro" id="IPR029018">
    <property type="entry name" value="Hex-like_dom2"/>
</dbReference>
<reference evidence="4" key="2">
    <citation type="submission" date="2023-04" db="EMBL/GenBank/DDBJ databases">
        <title>Paracnuella aquatica gen. nov., sp. nov., a member of the family Chitinophagaceae isolated from a hot spring.</title>
        <authorList>
            <person name="Wang C."/>
        </authorList>
    </citation>
    <scope>NUCLEOTIDE SEQUENCE</scope>
    <source>
        <strain evidence="4">LB-8</strain>
    </source>
</reference>
<sequence>MEKQNGQDVFELATTKDKLTISASSVPSAGQGINWYLKYYCHQMMALQSSNLKPIRSLPQVNAPERHVSQAEYRYAFNYCTFNYSMSFWRWKEWETALDWMALNGVTTSLAMVGMEQVWYNTLQRLECTQKEIDDFIPGPSYTAWWLMGNCPHFIMTAGKNT</sequence>
<dbReference type="PANTHER" id="PTHR12872">
    <property type="entry name" value="ALPHA-N-ACETYLGLUCOSAMINIDASE"/>
    <property type="match status" value="1"/>
</dbReference>
<gene>
    <name evidence="4" type="ORF">OCK74_26160</name>
</gene>
<dbReference type="PANTHER" id="PTHR12872:SF1">
    <property type="entry name" value="ALPHA-N-ACETYLGLUCOSAMINIDASE"/>
    <property type="match status" value="1"/>
</dbReference>
<evidence type="ECO:0000259" key="2">
    <source>
        <dbReference type="Pfam" id="PF05089"/>
    </source>
</evidence>
<dbReference type="Pfam" id="PF05089">
    <property type="entry name" value="NAGLU"/>
    <property type="match status" value="1"/>
</dbReference>
<evidence type="ECO:0000259" key="3">
    <source>
        <dbReference type="Pfam" id="PF12971"/>
    </source>
</evidence>
<dbReference type="RefSeq" id="WP_279300073.1">
    <property type="nucleotide sequence ID" value="NZ_JAOTIF010000039.1"/>
</dbReference>
<reference evidence="4" key="1">
    <citation type="submission" date="2022-09" db="EMBL/GenBank/DDBJ databases">
        <authorList>
            <person name="Yuan C."/>
            <person name="Ke Z."/>
        </authorList>
    </citation>
    <scope>NUCLEOTIDE SEQUENCE</scope>
    <source>
        <strain evidence="4">LB-8</strain>
    </source>
</reference>
<dbReference type="InterPro" id="IPR024733">
    <property type="entry name" value="NAGLU_tim-barrel"/>
</dbReference>
<dbReference type="Gene3D" id="3.20.20.80">
    <property type="entry name" value="Glycosidases"/>
    <property type="match status" value="1"/>
</dbReference>
<dbReference type="EMBL" id="JAOTIF010000039">
    <property type="protein sequence ID" value="MCU7552631.1"/>
    <property type="molecule type" value="Genomic_DNA"/>
</dbReference>
<feature type="domain" description="Alpha-N-acetylglucosaminidase tim-barrel" evidence="2">
    <location>
        <begin position="74"/>
        <end position="154"/>
    </location>
</feature>
<organism evidence="4 5">
    <name type="scientific">Paraflavisolibacter caeni</name>
    <dbReference type="NCBI Taxonomy" id="2982496"/>
    <lineage>
        <taxon>Bacteria</taxon>
        <taxon>Pseudomonadati</taxon>
        <taxon>Bacteroidota</taxon>
        <taxon>Chitinophagia</taxon>
        <taxon>Chitinophagales</taxon>
        <taxon>Chitinophagaceae</taxon>
        <taxon>Paraflavisolibacter</taxon>
    </lineage>
</organism>
<keyword evidence="5" id="KW-1185">Reference proteome</keyword>
<evidence type="ECO:0000313" key="5">
    <source>
        <dbReference type="Proteomes" id="UP001155483"/>
    </source>
</evidence>
<evidence type="ECO:0000313" key="4">
    <source>
        <dbReference type="EMBL" id="MCU7552631.1"/>
    </source>
</evidence>
<name>A0A9X2Y0W0_9BACT</name>
<proteinExistence type="predicted"/>
<dbReference type="GO" id="GO:0005975">
    <property type="term" value="P:carbohydrate metabolic process"/>
    <property type="evidence" value="ECO:0007669"/>
    <property type="project" value="UniProtKB-ARBA"/>
</dbReference>
<feature type="domain" description="Alpha-N-acetylglucosaminidase N-terminal" evidence="3">
    <location>
        <begin position="3"/>
        <end position="59"/>
    </location>
</feature>
<keyword evidence="1" id="KW-0378">Hydrolase</keyword>
<dbReference type="InterPro" id="IPR007781">
    <property type="entry name" value="NAGLU"/>
</dbReference>
<dbReference type="Gene3D" id="3.30.379.10">
    <property type="entry name" value="Chitobiase/beta-hexosaminidase domain 2-like"/>
    <property type="match status" value="1"/>
</dbReference>
<dbReference type="InterPro" id="IPR024240">
    <property type="entry name" value="NAGLU_N"/>
</dbReference>
<protein>
    <submittedName>
        <fullName evidence="4">Alpha-N-acetylglucosaminidase</fullName>
    </submittedName>
</protein>
<dbReference type="Pfam" id="PF12971">
    <property type="entry name" value="NAGLU_N"/>
    <property type="match status" value="1"/>
</dbReference>
<comment type="caution">
    <text evidence="4">The sequence shown here is derived from an EMBL/GenBank/DDBJ whole genome shotgun (WGS) entry which is preliminary data.</text>
</comment>
<dbReference type="Proteomes" id="UP001155483">
    <property type="component" value="Unassembled WGS sequence"/>
</dbReference>
<dbReference type="GO" id="GO:0016787">
    <property type="term" value="F:hydrolase activity"/>
    <property type="evidence" value="ECO:0007669"/>
    <property type="project" value="UniProtKB-KW"/>
</dbReference>
<dbReference type="AlphaFoldDB" id="A0A9X2Y0W0"/>
<accession>A0A9X2Y0W0</accession>
<evidence type="ECO:0000256" key="1">
    <source>
        <dbReference type="ARBA" id="ARBA00022801"/>
    </source>
</evidence>